<dbReference type="Pfam" id="PF08818">
    <property type="entry name" value="DUF1801"/>
    <property type="match status" value="1"/>
</dbReference>
<evidence type="ECO:0000259" key="1">
    <source>
        <dbReference type="Pfam" id="PF08818"/>
    </source>
</evidence>
<protein>
    <submittedName>
        <fullName evidence="2">DUF1801 domain-containing protein</fullName>
    </submittedName>
</protein>
<feature type="domain" description="YdhG-like" evidence="1">
    <location>
        <begin position="21"/>
        <end position="125"/>
    </location>
</feature>
<comment type="caution">
    <text evidence="2">The sequence shown here is derived from an EMBL/GenBank/DDBJ whole genome shotgun (WGS) entry which is preliminary data.</text>
</comment>
<proteinExistence type="predicted"/>
<accession>A0ABT0GPR0</accession>
<dbReference type="SUPFAM" id="SSF159888">
    <property type="entry name" value="YdhG-like"/>
    <property type="match status" value="1"/>
</dbReference>
<sequence length="138" mass="15551">MKDNPDVLALLDGYPEDLRIVLLKIRSLILEIASENDAVGTLQETLKWGQPSYLTVKPKTGTTIRIDRDTSATGDVALYVNCQSSLVSDWRGMFPDITFGGDRSVHFRLDKPLPEPELRQMITMALTYHSRKRSSVRS</sequence>
<gene>
    <name evidence="2" type="ORF">M0H32_04480</name>
</gene>
<dbReference type="EMBL" id="JALNMJ010000002">
    <property type="protein sequence ID" value="MCK7611407.1"/>
    <property type="molecule type" value="Genomic_DNA"/>
</dbReference>
<evidence type="ECO:0000313" key="2">
    <source>
        <dbReference type="EMBL" id="MCK7611407.1"/>
    </source>
</evidence>
<dbReference type="RefSeq" id="WP_248151198.1">
    <property type="nucleotide sequence ID" value="NZ_JALNMJ010000002.1"/>
</dbReference>
<organism evidence="2 3">
    <name type="scientific">Roseibium sediminicola</name>
    <dbReference type="NCBI Taxonomy" id="2933272"/>
    <lineage>
        <taxon>Bacteria</taxon>
        <taxon>Pseudomonadati</taxon>
        <taxon>Pseudomonadota</taxon>
        <taxon>Alphaproteobacteria</taxon>
        <taxon>Hyphomicrobiales</taxon>
        <taxon>Stappiaceae</taxon>
        <taxon>Roseibium</taxon>
    </lineage>
</organism>
<dbReference type="Proteomes" id="UP001431221">
    <property type="component" value="Unassembled WGS sequence"/>
</dbReference>
<evidence type="ECO:0000313" key="3">
    <source>
        <dbReference type="Proteomes" id="UP001431221"/>
    </source>
</evidence>
<dbReference type="InterPro" id="IPR014922">
    <property type="entry name" value="YdhG-like"/>
</dbReference>
<reference evidence="2" key="1">
    <citation type="submission" date="2022-04" db="EMBL/GenBank/DDBJ databases">
        <title>Roseibium sp. CAU 1639 isolated from mud.</title>
        <authorList>
            <person name="Kim W."/>
        </authorList>
    </citation>
    <scope>NUCLEOTIDE SEQUENCE</scope>
    <source>
        <strain evidence="2">CAU 1639</strain>
    </source>
</reference>
<keyword evidence="3" id="KW-1185">Reference proteome</keyword>
<name>A0ABT0GPR0_9HYPH</name>